<protein>
    <submittedName>
        <fullName evidence="2">Uncharacterized protein</fullName>
    </submittedName>
</protein>
<gene>
    <name evidence="2" type="ORF">EST38_g2642</name>
</gene>
<feature type="region of interest" description="Disordered" evidence="1">
    <location>
        <begin position="87"/>
        <end position="142"/>
    </location>
</feature>
<sequence length="305" mass="31761">MQGMEDRIAAYTEGGGVVNPPAPQAAPSAQPSDHHHRHHHHDAANADTQPFFLSGPLDIARGYGCALCEDAGEVPEGICRCGEELKVKEEPTSEQEDEDEIMRSTGSSAMSGISIPASSSSKTKGKGKQVHPSSGPLESSAQRSNAQAFLPAVSVYYIEQAASTSATVPLGIPVSNPNPPTSFSGSEVAPLFYASNPDHLQPPQPQALATFSTGAGLSVAATPLASPSAASPMGPPPPPVRGHQEVASKPSVTLALIAQLPDTESGLQLLKNAMNALNCFLLDLGLPHMPASREERTLRACILDQ</sequence>
<evidence type="ECO:0000256" key="1">
    <source>
        <dbReference type="SAM" id="MobiDB-lite"/>
    </source>
</evidence>
<feature type="region of interest" description="Disordered" evidence="1">
    <location>
        <begin position="13"/>
        <end position="49"/>
    </location>
</feature>
<evidence type="ECO:0000313" key="2">
    <source>
        <dbReference type="EMBL" id="RXW23217.1"/>
    </source>
</evidence>
<evidence type="ECO:0000313" key="3">
    <source>
        <dbReference type="Proteomes" id="UP000290288"/>
    </source>
</evidence>
<feature type="compositionally biased region" description="Low complexity" evidence="1">
    <location>
        <begin position="106"/>
        <end position="122"/>
    </location>
</feature>
<feature type="region of interest" description="Disordered" evidence="1">
    <location>
        <begin position="226"/>
        <end position="245"/>
    </location>
</feature>
<accession>A0A4Q2DSF8</accession>
<keyword evidence="3" id="KW-1185">Reference proteome</keyword>
<dbReference type="Proteomes" id="UP000290288">
    <property type="component" value="Unassembled WGS sequence"/>
</dbReference>
<proteinExistence type="predicted"/>
<dbReference type="AlphaFoldDB" id="A0A4Q2DSF8"/>
<name>A0A4Q2DSF8_9AGAR</name>
<comment type="caution">
    <text evidence="2">The sequence shown here is derived from an EMBL/GenBank/DDBJ whole genome shotgun (WGS) entry which is preliminary data.</text>
</comment>
<reference evidence="2 3" key="1">
    <citation type="submission" date="2019-01" db="EMBL/GenBank/DDBJ databases">
        <title>Draft genome sequence of Psathyrella aberdarensis IHI B618.</title>
        <authorList>
            <person name="Buettner E."/>
            <person name="Kellner H."/>
        </authorList>
    </citation>
    <scope>NUCLEOTIDE SEQUENCE [LARGE SCALE GENOMIC DNA]</scope>
    <source>
        <strain evidence="2 3">IHI B618</strain>
    </source>
</reference>
<organism evidence="2 3">
    <name type="scientific">Candolleomyces aberdarensis</name>
    <dbReference type="NCBI Taxonomy" id="2316362"/>
    <lineage>
        <taxon>Eukaryota</taxon>
        <taxon>Fungi</taxon>
        <taxon>Dikarya</taxon>
        <taxon>Basidiomycota</taxon>
        <taxon>Agaricomycotina</taxon>
        <taxon>Agaricomycetes</taxon>
        <taxon>Agaricomycetidae</taxon>
        <taxon>Agaricales</taxon>
        <taxon>Agaricineae</taxon>
        <taxon>Psathyrellaceae</taxon>
        <taxon>Candolleomyces</taxon>
    </lineage>
</organism>
<dbReference type="EMBL" id="SDEE01000048">
    <property type="protein sequence ID" value="RXW23217.1"/>
    <property type="molecule type" value="Genomic_DNA"/>
</dbReference>